<dbReference type="AlphaFoldDB" id="A0A2P4T3W9"/>
<feature type="compositionally biased region" description="Polar residues" evidence="3">
    <location>
        <begin position="155"/>
        <end position="164"/>
    </location>
</feature>
<evidence type="ECO:0000256" key="2">
    <source>
        <dbReference type="ARBA" id="ARBA00022837"/>
    </source>
</evidence>
<feature type="compositionally biased region" description="Basic and acidic residues" evidence="3">
    <location>
        <begin position="286"/>
        <end position="298"/>
    </location>
</feature>
<dbReference type="Gene3D" id="1.10.238.10">
    <property type="entry name" value="EF-hand"/>
    <property type="match status" value="2"/>
</dbReference>
<sequence>MAQLQENINGIIAAFYTYARSDGDSTTLSRGELRQLIQQEFEDVIMDARDPRTVEEVLFFLDEDSSGKIDFGEFLNLVFRVAKACHRQLQQYLEPEDDQELTVQEEADGEQQHRQVLEQGVSEQVQEGGTPQRDQDTQQHHEGEEPKNHQDTQQKQEGGTPKNQDTQKIEKSETPKVQDTQKTQEVEIPKNNESTQQKKSETPKDNQDTHQDDRAKTPEQSPKRGENVVTKSPEKDRSTQEAEKTPKHDPKPHQDKVTETPKLGQDHHQRHELKPAEQSHTSPTKTPERTTDKTKDHVAPWQDPSPKGTQELPPPVRGTSPHPDPRPSGTQHNPAHLPNPTVTVREGSGAEAEHVPGQQQHGVHGKGKHVAEQEHLQPQWPPRKLARICRKMSHFLDSVSTIITVFYQHAKEDGDQSKLSRRKMKEFIQKEFADVIVNPHDPQTIDKILQFLEWDGDGEIDFNEFLLLVFRVAKACYWYLQKGQCLLQRTKLITSSKTIREPEIKNRGGRQQLQEEEPQTLEHNRHLPCIPEPQPDTRVQDLETHEEMGSHCQQRNTQSRDDARQRTRLREIIPQEYEEQSQEPCDQRSRRRRQPPELDRLGDLENQKHGSLKAAHRDERQNQEKPQREQLADVRSCSHSCEPQLLPDRRSGRQPREPALPAYDQRNRRPQDQEAVAHGRSSRRPHEPEEADRGRCNQPRRPKLLKDETSCNHLRELEQKEFERSSRQPCKPECLDSVRLHQSYLQEPLVIDHRYNNRRQLEEDYYEQEKIHKDRRPRESMTDERTQEDTVAEAEANVEIHRVTQRREREDDTRRPRELVRSERTQEDIAAEVEADVEIRCVTQEREREEETRRPHESVRNVKRREDIVAEAEADVEIRRVSQETENEEEARRPRESV</sequence>
<feature type="region of interest" description="Disordered" evidence="3">
    <location>
        <begin position="501"/>
        <end position="712"/>
    </location>
</feature>
<organism evidence="5 6">
    <name type="scientific">Bambusicola thoracicus</name>
    <name type="common">Chinese bamboo-partridge</name>
    <name type="synonym">Perdix thoracica</name>
    <dbReference type="NCBI Taxonomy" id="9083"/>
    <lineage>
        <taxon>Eukaryota</taxon>
        <taxon>Metazoa</taxon>
        <taxon>Chordata</taxon>
        <taxon>Craniata</taxon>
        <taxon>Vertebrata</taxon>
        <taxon>Euteleostomi</taxon>
        <taxon>Archelosauria</taxon>
        <taxon>Archosauria</taxon>
        <taxon>Dinosauria</taxon>
        <taxon>Saurischia</taxon>
        <taxon>Theropoda</taxon>
        <taxon>Coelurosauria</taxon>
        <taxon>Aves</taxon>
        <taxon>Neognathae</taxon>
        <taxon>Galloanserae</taxon>
        <taxon>Galliformes</taxon>
        <taxon>Phasianidae</taxon>
        <taxon>Perdicinae</taxon>
        <taxon>Bambusicola</taxon>
    </lineage>
</organism>
<dbReference type="EMBL" id="PPHD01009721">
    <property type="protein sequence ID" value="POI31073.1"/>
    <property type="molecule type" value="Genomic_DNA"/>
</dbReference>
<feature type="compositionally biased region" description="Basic and acidic residues" evidence="3">
    <location>
        <begin position="133"/>
        <end position="154"/>
    </location>
</feature>
<dbReference type="PANTHER" id="PTHR11639:SF26">
    <property type="entry name" value="CORNULIN"/>
    <property type="match status" value="1"/>
</dbReference>
<keyword evidence="6" id="KW-1185">Reference proteome</keyword>
<feature type="compositionally biased region" description="Basic and acidic residues" evidence="3">
    <location>
        <begin position="665"/>
        <end position="677"/>
    </location>
</feature>
<proteinExistence type="predicted"/>
<feature type="region of interest" description="Disordered" evidence="3">
    <location>
        <begin position="879"/>
        <end position="898"/>
    </location>
</feature>
<feature type="region of interest" description="Disordered" evidence="3">
    <location>
        <begin position="769"/>
        <end position="828"/>
    </location>
</feature>
<feature type="region of interest" description="Disordered" evidence="3">
    <location>
        <begin position="121"/>
        <end position="379"/>
    </location>
</feature>
<feature type="compositionally biased region" description="Basic and acidic residues" evidence="3">
    <location>
        <begin position="769"/>
        <end position="788"/>
    </location>
</feature>
<evidence type="ECO:0000259" key="4">
    <source>
        <dbReference type="PROSITE" id="PS50222"/>
    </source>
</evidence>
<feature type="domain" description="EF-hand" evidence="4">
    <location>
        <begin position="440"/>
        <end position="475"/>
    </location>
</feature>
<dbReference type="PROSITE" id="PS50222">
    <property type="entry name" value="EF_HAND_2"/>
    <property type="match status" value="2"/>
</dbReference>
<feature type="compositionally biased region" description="Basic and acidic residues" evidence="3">
    <location>
        <begin position="558"/>
        <end position="573"/>
    </location>
</feature>
<dbReference type="InterPro" id="IPR002048">
    <property type="entry name" value="EF_hand_dom"/>
</dbReference>
<dbReference type="GO" id="GO:0051896">
    <property type="term" value="P:regulation of phosphatidylinositol 3-kinase/protein kinase B signal transduction"/>
    <property type="evidence" value="ECO:0007669"/>
    <property type="project" value="TreeGrafter"/>
</dbReference>
<evidence type="ECO:0000313" key="6">
    <source>
        <dbReference type="Proteomes" id="UP000237246"/>
    </source>
</evidence>
<dbReference type="CDD" id="cd00213">
    <property type="entry name" value="S-100"/>
    <property type="match status" value="2"/>
</dbReference>
<feature type="compositionally biased region" description="Basic and acidic residues" evidence="3">
    <location>
        <begin position="594"/>
        <end position="608"/>
    </location>
</feature>
<reference evidence="5 6" key="1">
    <citation type="submission" date="2018-01" db="EMBL/GenBank/DDBJ databases">
        <title>Comparison of the Chinese Bamboo Partridge and Red Junglefowl genome sequences highlights the importance of demography in genome evolution.</title>
        <authorList>
            <person name="Tiley G.P."/>
            <person name="Kimball R.T."/>
            <person name="Braun E.L."/>
            <person name="Burleigh J.G."/>
        </authorList>
    </citation>
    <scope>NUCLEOTIDE SEQUENCE [LARGE SCALE GENOMIC DNA]</scope>
    <source>
        <strain evidence="5">RTK389</strain>
        <tissue evidence="5">Blood</tissue>
    </source>
</reference>
<dbReference type="GO" id="GO:0046914">
    <property type="term" value="F:transition metal ion binding"/>
    <property type="evidence" value="ECO:0007669"/>
    <property type="project" value="InterPro"/>
</dbReference>
<dbReference type="Pfam" id="PF01023">
    <property type="entry name" value="S_100"/>
    <property type="match status" value="2"/>
</dbReference>
<feature type="compositionally biased region" description="Basic and acidic residues" evidence="3">
    <location>
        <begin position="615"/>
        <end position="632"/>
    </location>
</feature>
<feature type="compositionally biased region" description="Basic and acidic residues" evidence="3">
    <location>
        <begin position="684"/>
        <end position="695"/>
    </location>
</feature>
<dbReference type="GO" id="GO:1902808">
    <property type="term" value="P:positive regulation of cell cycle G1/S phase transition"/>
    <property type="evidence" value="ECO:0007669"/>
    <property type="project" value="TreeGrafter"/>
</dbReference>
<dbReference type="PROSITE" id="PS00018">
    <property type="entry name" value="EF_HAND_1"/>
    <property type="match status" value="1"/>
</dbReference>
<feature type="non-terminal residue" evidence="5">
    <location>
        <position position="898"/>
    </location>
</feature>
<name>A0A2P4T3W9_BAMTH</name>
<dbReference type="OrthoDB" id="9909924at2759"/>
<dbReference type="GO" id="GO:0005509">
    <property type="term" value="F:calcium ion binding"/>
    <property type="evidence" value="ECO:0007669"/>
    <property type="project" value="InterPro"/>
</dbReference>
<dbReference type="GO" id="GO:0005615">
    <property type="term" value="C:extracellular space"/>
    <property type="evidence" value="ECO:0007669"/>
    <property type="project" value="TreeGrafter"/>
</dbReference>
<dbReference type="Proteomes" id="UP000237246">
    <property type="component" value="Unassembled WGS sequence"/>
</dbReference>
<gene>
    <name evidence="5" type="ORF">CIB84_005176</name>
</gene>
<accession>A0A2P4T3W9</accession>
<dbReference type="SMART" id="SM01394">
    <property type="entry name" value="S_100"/>
    <property type="match status" value="2"/>
</dbReference>
<feature type="domain" description="EF-hand" evidence="4">
    <location>
        <begin position="49"/>
        <end position="84"/>
    </location>
</feature>
<feature type="compositionally biased region" description="Basic and acidic residues" evidence="3">
    <location>
        <begin position="798"/>
        <end position="827"/>
    </location>
</feature>
<feature type="compositionally biased region" description="Basic and acidic residues" evidence="3">
    <location>
        <begin position="165"/>
        <end position="176"/>
    </location>
</feature>
<keyword evidence="2" id="KW-0106">Calcium</keyword>
<dbReference type="InterPro" id="IPR018247">
    <property type="entry name" value="EF_Hand_1_Ca_BS"/>
</dbReference>
<dbReference type="GO" id="GO:0048306">
    <property type="term" value="F:calcium-dependent protein binding"/>
    <property type="evidence" value="ECO:0007669"/>
    <property type="project" value="TreeGrafter"/>
</dbReference>
<dbReference type="InterPro" id="IPR013787">
    <property type="entry name" value="S100_Ca-bd_sub"/>
</dbReference>
<evidence type="ECO:0000256" key="3">
    <source>
        <dbReference type="SAM" id="MobiDB-lite"/>
    </source>
</evidence>
<comment type="caution">
    <text evidence="5">The sequence shown here is derived from an EMBL/GenBank/DDBJ whole genome shotgun (WGS) entry which is preliminary data.</text>
</comment>
<feature type="compositionally biased region" description="Basic and acidic residues" evidence="3">
    <location>
        <begin position="538"/>
        <end position="549"/>
    </location>
</feature>
<dbReference type="GO" id="GO:0071345">
    <property type="term" value="P:cellular response to cytokine stimulus"/>
    <property type="evidence" value="ECO:0007669"/>
    <property type="project" value="TreeGrafter"/>
</dbReference>
<dbReference type="SUPFAM" id="SSF47473">
    <property type="entry name" value="EF-hand"/>
    <property type="match status" value="2"/>
</dbReference>
<evidence type="ECO:0000313" key="5">
    <source>
        <dbReference type="EMBL" id="POI31073.1"/>
    </source>
</evidence>
<feature type="compositionally biased region" description="Basic and acidic residues" evidence="3">
    <location>
        <begin position="182"/>
        <end position="277"/>
    </location>
</feature>
<keyword evidence="1" id="KW-0479">Metal-binding</keyword>
<dbReference type="InterPro" id="IPR011992">
    <property type="entry name" value="EF-hand-dom_pair"/>
</dbReference>
<dbReference type="PANTHER" id="PTHR11639">
    <property type="entry name" value="S100 CALCIUM-BINDING PROTEIN"/>
    <property type="match status" value="1"/>
</dbReference>
<dbReference type="SMART" id="SM00054">
    <property type="entry name" value="EFh"/>
    <property type="match status" value="2"/>
</dbReference>
<protein>
    <recommendedName>
        <fullName evidence="4">EF-hand domain-containing protein</fullName>
    </recommendedName>
</protein>
<feature type="compositionally biased region" description="Basic and acidic residues" evidence="3">
    <location>
        <begin position="647"/>
        <end position="656"/>
    </location>
</feature>
<dbReference type="InterPro" id="IPR034325">
    <property type="entry name" value="S-100_dom"/>
</dbReference>
<evidence type="ECO:0000256" key="1">
    <source>
        <dbReference type="ARBA" id="ARBA00022723"/>
    </source>
</evidence>